<sequence>MNDKKSITCIVAEDFPELNNIYQSILNHEPDIRVVASVTSGRELLCAVEQYLPDVILMDIEMESPTAGIDYCRQISRSYPDIRIVILTCHEEEERVLSAFEAGAVDYLLKTDSMSDIIIAIKKAYKHSSPIHSYAAQMLRKQMRAMGHYKEELQKFTMAFMTLTPAEVGILKLLLDGYKQKEIAKYKHVELVTVKSHVTRILRKFSLRRTSEVVEMIRSLDAQEFVRQSKSV</sequence>
<dbReference type="Gene3D" id="3.40.50.2300">
    <property type="match status" value="1"/>
</dbReference>
<dbReference type="PRINTS" id="PR00038">
    <property type="entry name" value="HTHLUXR"/>
</dbReference>
<reference evidence="6 7" key="1">
    <citation type="journal article" date="2010" name="Stand. Genomic Sci.">
        <title>Complete genome sequence of Spirochaeta smaragdinae type strain (SEBR 4228).</title>
        <authorList>
            <person name="Mavromatis K."/>
            <person name="Yasawong M."/>
            <person name="Chertkov O."/>
            <person name="Lapidus A."/>
            <person name="Lucas S."/>
            <person name="Nolan M."/>
            <person name="Del Rio T.G."/>
            <person name="Tice H."/>
            <person name="Cheng J.F."/>
            <person name="Pitluck S."/>
            <person name="Liolios K."/>
            <person name="Ivanova N."/>
            <person name="Tapia R."/>
            <person name="Han C."/>
            <person name="Bruce D."/>
            <person name="Goodwin L."/>
            <person name="Pati A."/>
            <person name="Chen A."/>
            <person name="Palaniappan K."/>
            <person name="Land M."/>
            <person name="Hauser L."/>
            <person name="Chang Y.J."/>
            <person name="Jeffries C.D."/>
            <person name="Detter J.C."/>
            <person name="Rohde M."/>
            <person name="Brambilla E."/>
            <person name="Spring S."/>
            <person name="Goker M."/>
            <person name="Sikorski J."/>
            <person name="Woyke T."/>
            <person name="Bristow J."/>
            <person name="Eisen J.A."/>
            <person name="Markowitz V."/>
            <person name="Hugenholtz P."/>
            <person name="Klenk H.P."/>
            <person name="Kyrpides N.C."/>
        </authorList>
    </citation>
    <scope>NUCLEOTIDE SEQUENCE [LARGE SCALE GENOMIC DNA]</scope>
    <source>
        <strain evidence="7">DSM 11293 / JCM 15392 / SEBR 4228</strain>
    </source>
</reference>
<dbReference type="InterPro" id="IPR039420">
    <property type="entry name" value="WalR-like"/>
</dbReference>
<dbReference type="SUPFAM" id="SSF52172">
    <property type="entry name" value="CheY-like"/>
    <property type="match status" value="1"/>
</dbReference>
<organism evidence="6 7">
    <name type="scientific">Sediminispirochaeta smaragdinae (strain DSM 11293 / JCM 15392 / SEBR 4228)</name>
    <name type="common">Spirochaeta smaragdinae</name>
    <dbReference type="NCBI Taxonomy" id="573413"/>
    <lineage>
        <taxon>Bacteria</taxon>
        <taxon>Pseudomonadati</taxon>
        <taxon>Spirochaetota</taxon>
        <taxon>Spirochaetia</taxon>
        <taxon>Spirochaetales</taxon>
        <taxon>Spirochaetaceae</taxon>
        <taxon>Sediminispirochaeta</taxon>
    </lineage>
</organism>
<dbReference type="GO" id="GO:0000160">
    <property type="term" value="P:phosphorelay signal transduction system"/>
    <property type="evidence" value="ECO:0007669"/>
    <property type="project" value="InterPro"/>
</dbReference>
<dbReference type="HOGENOM" id="CLU_000445_90_10_12"/>
<dbReference type="PROSITE" id="PS50110">
    <property type="entry name" value="RESPONSE_REGULATORY"/>
    <property type="match status" value="1"/>
</dbReference>
<dbReference type="STRING" id="573413.Spirs_1752"/>
<dbReference type="PANTHER" id="PTHR43214:SF43">
    <property type="entry name" value="TWO-COMPONENT RESPONSE REGULATOR"/>
    <property type="match status" value="1"/>
</dbReference>
<dbReference type="KEGG" id="ssm:Spirs_1752"/>
<proteinExistence type="predicted"/>
<feature type="modified residue" description="4-aspartylphosphate" evidence="3">
    <location>
        <position position="59"/>
    </location>
</feature>
<name>E1R158_SEDSS</name>
<dbReference type="EMBL" id="CP002116">
    <property type="protein sequence ID" value="ADK80878.1"/>
    <property type="molecule type" value="Genomic_DNA"/>
</dbReference>
<protein>
    <submittedName>
        <fullName evidence="6">Two component transcriptional regulator, LuxR family</fullName>
    </submittedName>
</protein>
<dbReference type="AlphaFoldDB" id="E1R158"/>
<gene>
    <name evidence="6" type="ordered locus">Spirs_1752</name>
</gene>
<dbReference type="Pfam" id="PF00072">
    <property type="entry name" value="Response_reg"/>
    <property type="match status" value="1"/>
</dbReference>
<feature type="domain" description="Response regulatory" evidence="5">
    <location>
        <begin position="8"/>
        <end position="125"/>
    </location>
</feature>
<keyword evidence="1 3" id="KW-0597">Phosphoprotein</keyword>
<evidence type="ECO:0000256" key="1">
    <source>
        <dbReference type="ARBA" id="ARBA00022553"/>
    </source>
</evidence>
<dbReference type="Proteomes" id="UP000002318">
    <property type="component" value="Chromosome"/>
</dbReference>
<keyword evidence="2" id="KW-0238">DNA-binding</keyword>
<dbReference type="InterPro" id="IPR000792">
    <property type="entry name" value="Tscrpt_reg_LuxR_C"/>
</dbReference>
<dbReference type="CDD" id="cd17535">
    <property type="entry name" value="REC_NarL-like"/>
    <property type="match status" value="1"/>
</dbReference>
<dbReference type="RefSeq" id="WP_013254342.1">
    <property type="nucleotide sequence ID" value="NC_014364.1"/>
</dbReference>
<dbReference type="PANTHER" id="PTHR43214">
    <property type="entry name" value="TWO-COMPONENT RESPONSE REGULATOR"/>
    <property type="match status" value="1"/>
</dbReference>
<accession>E1R158</accession>
<dbReference type="InterPro" id="IPR058245">
    <property type="entry name" value="NreC/VraR/RcsB-like_REC"/>
</dbReference>
<evidence type="ECO:0000259" key="5">
    <source>
        <dbReference type="PROSITE" id="PS50110"/>
    </source>
</evidence>
<dbReference type="Pfam" id="PF00196">
    <property type="entry name" value="GerE"/>
    <property type="match status" value="1"/>
</dbReference>
<dbReference type="InterPro" id="IPR011006">
    <property type="entry name" value="CheY-like_superfamily"/>
</dbReference>
<keyword evidence="7" id="KW-1185">Reference proteome</keyword>
<dbReference type="GO" id="GO:0003677">
    <property type="term" value="F:DNA binding"/>
    <property type="evidence" value="ECO:0007669"/>
    <property type="project" value="UniProtKB-KW"/>
</dbReference>
<dbReference type="eggNOG" id="COG2197">
    <property type="taxonomic scope" value="Bacteria"/>
</dbReference>
<dbReference type="PROSITE" id="PS50043">
    <property type="entry name" value="HTH_LUXR_2"/>
    <property type="match status" value="1"/>
</dbReference>
<evidence type="ECO:0000256" key="3">
    <source>
        <dbReference type="PROSITE-ProRule" id="PRU00169"/>
    </source>
</evidence>
<evidence type="ECO:0000259" key="4">
    <source>
        <dbReference type="PROSITE" id="PS50043"/>
    </source>
</evidence>
<dbReference type="InterPro" id="IPR016032">
    <property type="entry name" value="Sig_transdc_resp-reg_C-effctor"/>
</dbReference>
<dbReference type="InterPro" id="IPR001789">
    <property type="entry name" value="Sig_transdc_resp-reg_receiver"/>
</dbReference>
<dbReference type="OrthoDB" id="9779069at2"/>
<dbReference type="SMART" id="SM00448">
    <property type="entry name" value="REC"/>
    <property type="match status" value="1"/>
</dbReference>
<dbReference type="SUPFAM" id="SSF46894">
    <property type="entry name" value="C-terminal effector domain of the bipartite response regulators"/>
    <property type="match status" value="1"/>
</dbReference>
<dbReference type="GO" id="GO:0006355">
    <property type="term" value="P:regulation of DNA-templated transcription"/>
    <property type="evidence" value="ECO:0007669"/>
    <property type="project" value="InterPro"/>
</dbReference>
<evidence type="ECO:0000256" key="2">
    <source>
        <dbReference type="ARBA" id="ARBA00023125"/>
    </source>
</evidence>
<evidence type="ECO:0000313" key="7">
    <source>
        <dbReference type="Proteomes" id="UP000002318"/>
    </source>
</evidence>
<feature type="domain" description="HTH luxR-type" evidence="4">
    <location>
        <begin position="159"/>
        <end position="221"/>
    </location>
</feature>
<dbReference type="SMART" id="SM00421">
    <property type="entry name" value="HTH_LUXR"/>
    <property type="match status" value="1"/>
</dbReference>
<evidence type="ECO:0000313" key="6">
    <source>
        <dbReference type="EMBL" id="ADK80878.1"/>
    </source>
</evidence>